<dbReference type="AlphaFoldDB" id="A0A162SKK0"/>
<evidence type="ECO:0000313" key="3">
    <source>
        <dbReference type="Proteomes" id="UP000076603"/>
    </source>
</evidence>
<evidence type="ECO:0000259" key="1">
    <source>
        <dbReference type="PROSITE" id="PS51379"/>
    </source>
</evidence>
<proteinExistence type="predicted"/>
<protein>
    <submittedName>
        <fullName evidence="2">4Fe-4S binding domain protein</fullName>
    </submittedName>
</protein>
<dbReference type="InterPro" id="IPR017896">
    <property type="entry name" value="4Fe4S_Fe-S-bd"/>
</dbReference>
<dbReference type="PANTHER" id="PTHR43063">
    <property type="entry name" value="4FE-4S CLUSTER CONTAINING PARA FAMILY ATPASE PROTEIN"/>
    <property type="match status" value="1"/>
</dbReference>
<dbReference type="PATRIC" id="fig|1121326.3.peg.3191"/>
<dbReference type="Gene3D" id="3.30.70.20">
    <property type="match status" value="1"/>
</dbReference>
<dbReference type="SUPFAM" id="SSF54862">
    <property type="entry name" value="4Fe-4S ferredoxins"/>
    <property type="match status" value="1"/>
</dbReference>
<gene>
    <name evidence="2" type="ORF">CLMAG_31620</name>
</gene>
<dbReference type="EMBL" id="LWAE01000003">
    <property type="protein sequence ID" value="KZL91403.1"/>
    <property type="molecule type" value="Genomic_DNA"/>
</dbReference>
<dbReference type="PROSITE" id="PS51379">
    <property type="entry name" value="4FE4S_FER_2"/>
    <property type="match status" value="1"/>
</dbReference>
<comment type="caution">
    <text evidence="2">The sequence shown here is derived from an EMBL/GenBank/DDBJ whole genome shotgun (WGS) entry which is preliminary data.</text>
</comment>
<keyword evidence="3" id="KW-1185">Reference proteome</keyword>
<feature type="domain" description="4Fe-4S ferredoxin-type" evidence="1">
    <location>
        <begin position="14"/>
        <end position="43"/>
    </location>
</feature>
<name>A0A162SKK0_9CLOT</name>
<accession>A0A162SKK0</accession>
<sequence>MDSCQFNALAKVKDDIMLFQKLCHGCGACEIACRYDAIAYKKREIGKI</sequence>
<dbReference type="PANTHER" id="PTHR43063:SF1">
    <property type="entry name" value="4FE-4S CLUSTER CONTAINING PARA FAMILY ATPASE PROTEIN"/>
    <property type="match status" value="1"/>
</dbReference>
<dbReference type="Pfam" id="PF00037">
    <property type="entry name" value="Fer4"/>
    <property type="match status" value="1"/>
</dbReference>
<dbReference type="STRING" id="1121326.CLMAG_31620"/>
<dbReference type="Proteomes" id="UP000076603">
    <property type="component" value="Unassembled WGS sequence"/>
</dbReference>
<reference evidence="2 3" key="1">
    <citation type="submission" date="2016-04" db="EMBL/GenBank/DDBJ databases">
        <title>Genome sequence of Clostridium magnum DSM 2767.</title>
        <authorList>
            <person name="Poehlein A."/>
            <person name="Uhlig R."/>
            <person name="Fischer R."/>
            <person name="Bahl H."/>
            <person name="Daniel R."/>
        </authorList>
    </citation>
    <scope>NUCLEOTIDE SEQUENCE [LARGE SCALE GENOMIC DNA]</scope>
    <source>
        <strain evidence="2 3">DSM 2767</strain>
    </source>
</reference>
<evidence type="ECO:0000313" key="2">
    <source>
        <dbReference type="EMBL" id="KZL91403.1"/>
    </source>
</evidence>
<organism evidence="2 3">
    <name type="scientific">Clostridium magnum DSM 2767</name>
    <dbReference type="NCBI Taxonomy" id="1121326"/>
    <lineage>
        <taxon>Bacteria</taxon>
        <taxon>Bacillati</taxon>
        <taxon>Bacillota</taxon>
        <taxon>Clostridia</taxon>
        <taxon>Eubacteriales</taxon>
        <taxon>Clostridiaceae</taxon>
        <taxon>Clostridium</taxon>
    </lineage>
</organism>